<evidence type="ECO:0000256" key="7">
    <source>
        <dbReference type="SAM" id="Phobius"/>
    </source>
</evidence>
<dbReference type="RefSeq" id="WP_084577842.1">
    <property type="nucleotide sequence ID" value="NZ_CP155572.1"/>
</dbReference>
<dbReference type="Proteomes" id="UP000192738">
    <property type="component" value="Unassembled WGS sequence"/>
</dbReference>
<keyword evidence="4 7" id="KW-0812">Transmembrane</keyword>
<evidence type="ECO:0000256" key="4">
    <source>
        <dbReference type="ARBA" id="ARBA00022692"/>
    </source>
</evidence>
<organism evidence="8 9">
    <name type="scientific">Sporomusa malonica</name>
    <dbReference type="NCBI Taxonomy" id="112901"/>
    <lineage>
        <taxon>Bacteria</taxon>
        <taxon>Bacillati</taxon>
        <taxon>Bacillota</taxon>
        <taxon>Negativicutes</taxon>
        <taxon>Selenomonadales</taxon>
        <taxon>Sporomusaceae</taxon>
        <taxon>Sporomusa</taxon>
    </lineage>
</organism>
<evidence type="ECO:0000313" key="9">
    <source>
        <dbReference type="Proteomes" id="UP000192738"/>
    </source>
</evidence>
<dbReference type="STRING" id="112901.SAMN04488500_1249"/>
<dbReference type="Pfam" id="PF04226">
    <property type="entry name" value="Transgly_assoc"/>
    <property type="match status" value="1"/>
</dbReference>
<proteinExistence type="inferred from homology"/>
<evidence type="ECO:0000256" key="1">
    <source>
        <dbReference type="ARBA" id="ARBA00004651"/>
    </source>
</evidence>
<dbReference type="PANTHER" id="PTHR33884:SF3">
    <property type="entry name" value="UPF0410 PROTEIN YMGE"/>
    <property type="match status" value="1"/>
</dbReference>
<dbReference type="PANTHER" id="PTHR33884">
    <property type="entry name" value="UPF0410 PROTEIN YMGE"/>
    <property type="match status" value="1"/>
</dbReference>
<dbReference type="EMBL" id="FWXI01000024">
    <property type="protein sequence ID" value="SMD08768.1"/>
    <property type="molecule type" value="Genomic_DNA"/>
</dbReference>
<gene>
    <name evidence="8" type="ORF">SAMN04488500_1249</name>
</gene>
<evidence type="ECO:0000256" key="2">
    <source>
        <dbReference type="ARBA" id="ARBA00011006"/>
    </source>
</evidence>
<keyword evidence="5 7" id="KW-1133">Transmembrane helix</keyword>
<evidence type="ECO:0000313" key="8">
    <source>
        <dbReference type="EMBL" id="SMD08768.1"/>
    </source>
</evidence>
<reference evidence="8 9" key="1">
    <citation type="submission" date="2017-04" db="EMBL/GenBank/DDBJ databases">
        <authorList>
            <person name="Afonso C.L."/>
            <person name="Miller P.J."/>
            <person name="Scott M.A."/>
            <person name="Spackman E."/>
            <person name="Goraichik I."/>
            <person name="Dimitrov K.M."/>
            <person name="Suarez D.L."/>
            <person name="Swayne D.E."/>
        </authorList>
    </citation>
    <scope>NUCLEOTIDE SEQUENCE [LARGE SCALE GENOMIC DNA]</scope>
    <source>
        <strain evidence="8 9">DSM 5090</strain>
    </source>
</reference>
<dbReference type="AlphaFoldDB" id="A0A1W2EHX9"/>
<feature type="transmembrane region" description="Helical" evidence="7">
    <location>
        <begin position="55"/>
        <end position="75"/>
    </location>
</feature>
<evidence type="ECO:0000256" key="3">
    <source>
        <dbReference type="ARBA" id="ARBA00022475"/>
    </source>
</evidence>
<name>A0A1W2EHX9_9FIRM</name>
<keyword evidence="3" id="KW-1003">Cell membrane</keyword>
<dbReference type="GO" id="GO:0005886">
    <property type="term" value="C:plasma membrane"/>
    <property type="evidence" value="ECO:0007669"/>
    <property type="project" value="UniProtKB-SubCell"/>
</dbReference>
<protein>
    <submittedName>
        <fullName evidence="8">Uncharacterized membrane protein YeaQ/YmgE, transglycosylase-associated protein family</fullName>
    </submittedName>
</protein>
<accession>A0A1W2EHX9</accession>
<dbReference type="InterPro" id="IPR007341">
    <property type="entry name" value="Transgly_assoc"/>
</dbReference>
<comment type="similarity">
    <text evidence="2">Belongs to the UPF0410 family.</text>
</comment>
<evidence type="ECO:0000256" key="5">
    <source>
        <dbReference type="ARBA" id="ARBA00022989"/>
    </source>
</evidence>
<keyword evidence="9" id="KW-1185">Reference proteome</keyword>
<feature type="transmembrane region" description="Helical" evidence="7">
    <location>
        <begin position="26"/>
        <end position="49"/>
    </location>
</feature>
<sequence length="82" mass="8763">MIWSLIIGAISGWAAGKIMRGHGFGLWVNIIVGVIGAYIGGLALSLFGFSHYGTIGQIITSIIGASILLWFVRLFNGNRVKT</sequence>
<comment type="subcellular location">
    <subcellularLocation>
        <location evidence="1">Cell membrane</location>
        <topology evidence="1">Multi-pass membrane protein</topology>
    </subcellularLocation>
</comment>
<keyword evidence="6 7" id="KW-0472">Membrane</keyword>
<evidence type="ECO:0000256" key="6">
    <source>
        <dbReference type="ARBA" id="ARBA00023136"/>
    </source>
</evidence>